<dbReference type="OrthoDB" id="205248at2759"/>
<feature type="domain" description="RIO kinase" evidence="12">
    <location>
        <begin position="41"/>
        <end position="277"/>
    </location>
</feature>
<evidence type="ECO:0000256" key="10">
    <source>
        <dbReference type="ARBA" id="ARBA00047899"/>
    </source>
</evidence>
<gene>
    <name evidence="13" type="ORF">OSB1V03_LOCUS14102</name>
</gene>
<dbReference type="InterPro" id="IPR051272">
    <property type="entry name" value="RIO-type_Ser/Thr_kinase"/>
</dbReference>
<protein>
    <recommendedName>
        <fullName evidence="2">non-specific serine/threonine protein kinase</fullName>
        <ecNumber evidence="2">2.7.11.1</ecNumber>
    </recommendedName>
</protein>
<evidence type="ECO:0000256" key="9">
    <source>
        <dbReference type="ARBA" id="ARBA00022842"/>
    </source>
</evidence>
<evidence type="ECO:0000256" key="5">
    <source>
        <dbReference type="ARBA" id="ARBA00022723"/>
    </source>
</evidence>
<accession>A0A7R9L2N7</accession>
<keyword evidence="3" id="KW-0723">Serine/threonine-protein kinase</keyword>
<dbReference type="Pfam" id="PF01163">
    <property type="entry name" value="RIO1"/>
    <property type="match status" value="1"/>
</dbReference>
<comment type="similarity">
    <text evidence="1">Belongs to the protein kinase superfamily. RIO-type Ser/Thr kinase family.</text>
</comment>
<dbReference type="Gene3D" id="3.30.200.20">
    <property type="entry name" value="Phosphorylase Kinase, domain 1"/>
    <property type="match status" value="1"/>
</dbReference>
<dbReference type="GO" id="GO:0004674">
    <property type="term" value="F:protein serine/threonine kinase activity"/>
    <property type="evidence" value="ECO:0007669"/>
    <property type="project" value="UniProtKB-KW"/>
</dbReference>
<keyword evidence="9" id="KW-0460">Magnesium</keyword>
<dbReference type="GO" id="GO:0005524">
    <property type="term" value="F:ATP binding"/>
    <property type="evidence" value="ECO:0007669"/>
    <property type="project" value="UniProtKB-KW"/>
</dbReference>
<dbReference type="Proteomes" id="UP000759131">
    <property type="component" value="Unassembled WGS sequence"/>
</dbReference>
<evidence type="ECO:0000256" key="2">
    <source>
        <dbReference type="ARBA" id="ARBA00012513"/>
    </source>
</evidence>
<comment type="catalytic activity">
    <reaction evidence="10">
        <text>L-threonyl-[protein] + ATP = O-phospho-L-threonyl-[protein] + ADP + H(+)</text>
        <dbReference type="Rhea" id="RHEA:46608"/>
        <dbReference type="Rhea" id="RHEA-COMP:11060"/>
        <dbReference type="Rhea" id="RHEA-COMP:11605"/>
        <dbReference type="ChEBI" id="CHEBI:15378"/>
        <dbReference type="ChEBI" id="CHEBI:30013"/>
        <dbReference type="ChEBI" id="CHEBI:30616"/>
        <dbReference type="ChEBI" id="CHEBI:61977"/>
        <dbReference type="ChEBI" id="CHEBI:456216"/>
        <dbReference type="EC" id="2.7.11.1"/>
    </reaction>
</comment>
<evidence type="ECO:0000256" key="6">
    <source>
        <dbReference type="ARBA" id="ARBA00022741"/>
    </source>
</evidence>
<dbReference type="InterPro" id="IPR018934">
    <property type="entry name" value="RIO_dom"/>
</dbReference>
<proteinExistence type="inferred from homology"/>
<evidence type="ECO:0000256" key="4">
    <source>
        <dbReference type="ARBA" id="ARBA00022679"/>
    </source>
</evidence>
<sequence>MDFELKTGDGGGFDMKLSNNVFNALKVHSIHEGKRRARLHEKKEKSTAEKVLDEKSRILVFKLVNRGILDSINGVIATGKESVVLHGRGSMPEKGITSCEVAVKIFKTTLNEFRNRGQYIGNDPLLHATSKLSKQNAKVLIPLWAEKEMHNLNRIRRNGVLCPEVLILRKHVLVMTFIGNEGKAAPTLKEAILSEENLSKAWTQCVQMLCKLYEDCDLIHSDFSEYNLLWHESRVWCIDVSQAVLSTHPMAHKFLWRDCNNIHRVFANPLSTQTLISAFV</sequence>
<evidence type="ECO:0000256" key="8">
    <source>
        <dbReference type="ARBA" id="ARBA00022840"/>
    </source>
</evidence>
<keyword evidence="14" id="KW-1185">Reference proteome</keyword>
<keyword evidence="5" id="KW-0479">Metal-binding</keyword>
<keyword evidence="8" id="KW-0067">ATP-binding</keyword>
<dbReference type="PANTHER" id="PTHR45723">
    <property type="entry name" value="SERINE/THREONINE-PROTEIN KINASE RIO1"/>
    <property type="match status" value="1"/>
</dbReference>
<reference evidence="13" key="1">
    <citation type="submission" date="2020-11" db="EMBL/GenBank/DDBJ databases">
        <authorList>
            <person name="Tran Van P."/>
        </authorList>
    </citation>
    <scope>NUCLEOTIDE SEQUENCE</scope>
</reference>
<evidence type="ECO:0000256" key="7">
    <source>
        <dbReference type="ARBA" id="ARBA00022777"/>
    </source>
</evidence>
<keyword evidence="6" id="KW-0547">Nucleotide-binding</keyword>
<dbReference type="AlphaFoldDB" id="A0A7R9L2N7"/>
<dbReference type="InterPro" id="IPR011009">
    <property type="entry name" value="Kinase-like_dom_sf"/>
</dbReference>
<dbReference type="EMBL" id="CAJPIZ010013217">
    <property type="protein sequence ID" value="CAG2114136.1"/>
    <property type="molecule type" value="Genomic_DNA"/>
</dbReference>
<dbReference type="SUPFAM" id="SSF56112">
    <property type="entry name" value="Protein kinase-like (PK-like)"/>
    <property type="match status" value="1"/>
</dbReference>
<dbReference type="SMART" id="SM00090">
    <property type="entry name" value="RIO"/>
    <property type="match status" value="1"/>
</dbReference>
<keyword evidence="4" id="KW-0808">Transferase</keyword>
<dbReference type="EC" id="2.7.11.1" evidence="2"/>
<dbReference type="InterPro" id="IPR000687">
    <property type="entry name" value="RIO_kinase"/>
</dbReference>
<name>A0A7R9L2N7_9ACAR</name>
<organism evidence="13">
    <name type="scientific">Medioppia subpectinata</name>
    <dbReference type="NCBI Taxonomy" id="1979941"/>
    <lineage>
        <taxon>Eukaryota</taxon>
        <taxon>Metazoa</taxon>
        <taxon>Ecdysozoa</taxon>
        <taxon>Arthropoda</taxon>
        <taxon>Chelicerata</taxon>
        <taxon>Arachnida</taxon>
        <taxon>Acari</taxon>
        <taxon>Acariformes</taxon>
        <taxon>Sarcoptiformes</taxon>
        <taxon>Oribatida</taxon>
        <taxon>Brachypylina</taxon>
        <taxon>Oppioidea</taxon>
        <taxon>Oppiidae</taxon>
        <taxon>Medioppia</taxon>
    </lineage>
</organism>
<evidence type="ECO:0000259" key="12">
    <source>
        <dbReference type="SMART" id="SM00090"/>
    </source>
</evidence>
<evidence type="ECO:0000256" key="11">
    <source>
        <dbReference type="ARBA" id="ARBA00048679"/>
    </source>
</evidence>
<evidence type="ECO:0000313" key="14">
    <source>
        <dbReference type="Proteomes" id="UP000759131"/>
    </source>
</evidence>
<dbReference type="Gene3D" id="1.10.510.10">
    <property type="entry name" value="Transferase(Phosphotransferase) domain 1"/>
    <property type="match status" value="1"/>
</dbReference>
<dbReference type="EMBL" id="OC867792">
    <property type="protein sequence ID" value="CAD7633706.1"/>
    <property type="molecule type" value="Genomic_DNA"/>
</dbReference>
<keyword evidence="7" id="KW-0418">Kinase</keyword>
<evidence type="ECO:0000256" key="3">
    <source>
        <dbReference type="ARBA" id="ARBA00022527"/>
    </source>
</evidence>
<evidence type="ECO:0000256" key="1">
    <source>
        <dbReference type="ARBA" id="ARBA00009196"/>
    </source>
</evidence>
<evidence type="ECO:0000313" key="13">
    <source>
        <dbReference type="EMBL" id="CAD7633706.1"/>
    </source>
</evidence>
<comment type="catalytic activity">
    <reaction evidence="11">
        <text>L-seryl-[protein] + ATP = O-phospho-L-seryl-[protein] + ADP + H(+)</text>
        <dbReference type="Rhea" id="RHEA:17989"/>
        <dbReference type="Rhea" id="RHEA-COMP:9863"/>
        <dbReference type="Rhea" id="RHEA-COMP:11604"/>
        <dbReference type="ChEBI" id="CHEBI:15378"/>
        <dbReference type="ChEBI" id="CHEBI:29999"/>
        <dbReference type="ChEBI" id="CHEBI:30616"/>
        <dbReference type="ChEBI" id="CHEBI:83421"/>
        <dbReference type="ChEBI" id="CHEBI:456216"/>
        <dbReference type="EC" id="2.7.11.1"/>
    </reaction>
</comment>
<dbReference type="GO" id="GO:0046872">
    <property type="term" value="F:metal ion binding"/>
    <property type="evidence" value="ECO:0007669"/>
    <property type="project" value="UniProtKB-KW"/>
</dbReference>